<protein>
    <submittedName>
        <fullName evidence="1">Uncharacterized protein</fullName>
    </submittedName>
</protein>
<organism evidence="1 2">
    <name type="scientific">Psilocybe cubensis</name>
    <name type="common">Psychedelic mushroom</name>
    <name type="synonym">Stropharia cubensis</name>
    <dbReference type="NCBI Taxonomy" id="181762"/>
    <lineage>
        <taxon>Eukaryota</taxon>
        <taxon>Fungi</taxon>
        <taxon>Dikarya</taxon>
        <taxon>Basidiomycota</taxon>
        <taxon>Agaricomycotina</taxon>
        <taxon>Agaricomycetes</taxon>
        <taxon>Agaricomycetidae</taxon>
        <taxon>Agaricales</taxon>
        <taxon>Agaricineae</taxon>
        <taxon>Strophariaceae</taxon>
        <taxon>Psilocybe</taxon>
    </lineage>
</organism>
<reference evidence="1" key="1">
    <citation type="submission" date="2021-10" db="EMBL/GenBank/DDBJ databases">
        <title>Psilocybe cubensis genome.</title>
        <authorList>
            <person name="Mckernan K.J."/>
            <person name="Crawford S."/>
            <person name="Trippe A."/>
            <person name="Kane L.T."/>
            <person name="Mclaughlin S."/>
        </authorList>
    </citation>
    <scope>NUCLEOTIDE SEQUENCE</scope>
    <source>
        <strain evidence="1">MGC-MH-2018</strain>
    </source>
</reference>
<evidence type="ECO:0000313" key="2">
    <source>
        <dbReference type="Proteomes" id="UP000664032"/>
    </source>
</evidence>
<dbReference type="Proteomes" id="UP000664032">
    <property type="component" value="Unassembled WGS sequence"/>
</dbReference>
<comment type="caution">
    <text evidence="1">The sequence shown here is derived from an EMBL/GenBank/DDBJ whole genome shotgun (WGS) entry which is preliminary data.</text>
</comment>
<keyword evidence="2" id="KW-1185">Reference proteome</keyword>
<accession>A0ACB8H0E7</accession>
<evidence type="ECO:0000313" key="1">
    <source>
        <dbReference type="EMBL" id="KAH9481215.1"/>
    </source>
</evidence>
<gene>
    <name evidence="1" type="ORF">JR316_0005736</name>
</gene>
<dbReference type="EMBL" id="JAFIQS020000005">
    <property type="protein sequence ID" value="KAH9481215.1"/>
    <property type="molecule type" value="Genomic_DNA"/>
</dbReference>
<name>A0ACB8H0E7_PSICU</name>
<proteinExistence type="predicted"/>
<sequence>MAPQNKAYKPSHDIRQRIAEYISPIIKKSSRSIQVRLPQTLVSWGKVRIMGGDTIEVHSEHAIENKRSRSWVKYELLGVTKDRNNNVIDENAEICYGRLELILEFNVPGDDFWGLWKRSLRLLAVVTPYRTNGKNAATTLTVFRESDKRATIALDLQSITNAIGRIYREQKGWAIVDRSDEYSRTIFVHGGDPEEPDDDDALL</sequence>